<sequence>MDLTKLFSVDKKSAEYNQMILSQREHFGNRGNPDGPLGSALSHLFTSGVRKIQDKKNVAKGSLIGATIGFISYGPVGAAVAGLGAGIANNETNTFKNDALGFYRRHPELFNCTNIQLELFLKANPHETFSRFSKYFTKLEVSALKESLNFTRSESIETLTDEQVPPPQVQPTDNEPSAPTIQSVTSPVVDDLD</sequence>
<evidence type="ECO:0000256" key="1">
    <source>
        <dbReference type="SAM" id="MobiDB-lite"/>
    </source>
</evidence>
<reference evidence="2" key="1">
    <citation type="submission" date="2021-05" db="EMBL/GenBank/DDBJ databases">
        <title>A free-living protist that lacks canonical eukaryotic 1 DNA replication and segregation systems.</title>
        <authorList>
            <person name="Salas-Leiva D.E."/>
            <person name="Tromer E.C."/>
            <person name="Curtis B.A."/>
            <person name="Jerlstrom-Hultqvist J."/>
            <person name="Kolisko M."/>
            <person name="Yi Z."/>
            <person name="Salas-Leiva J.S."/>
            <person name="Gallot-Lavallee L."/>
            <person name="Kops G.J.P.L."/>
            <person name="Archibald J.M."/>
            <person name="Simpson A.G.B."/>
            <person name="Roger A.J."/>
        </authorList>
    </citation>
    <scope>NUCLEOTIDE SEQUENCE</scope>
    <source>
        <strain evidence="2">BICM</strain>
    </source>
</reference>
<comment type="caution">
    <text evidence="2">The sequence shown here is derived from an EMBL/GenBank/DDBJ whole genome shotgun (WGS) entry which is preliminary data.</text>
</comment>
<dbReference type="AlphaFoldDB" id="A0A8J6AXV7"/>
<evidence type="ECO:0000313" key="2">
    <source>
        <dbReference type="EMBL" id="KAG9397531.1"/>
    </source>
</evidence>
<keyword evidence="3" id="KW-1185">Reference proteome</keyword>
<organism evidence="2 3">
    <name type="scientific">Carpediemonas membranifera</name>
    <dbReference type="NCBI Taxonomy" id="201153"/>
    <lineage>
        <taxon>Eukaryota</taxon>
        <taxon>Metamonada</taxon>
        <taxon>Carpediemonas-like organisms</taxon>
        <taxon>Carpediemonas</taxon>
    </lineage>
</organism>
<name>A0A8J6AXV7_9EUKA</name>
<feature type="region of interest" description="Disordered" evidence="1">
    <location>
        <begin position="155"/>
        <end position="193"/>
    </location>
</feature>
<proteinExistence type="predicted"/>
<gene>
    <name evidence="2" type="ORF">J8273_0661</name>
</gene>
<dbReference type="EMBL" id="JAHDYR010000001">
    <property type="protein sequence ID" value="KAG9397531.1"/>
    <property type="molecule type" value="Genomic_DNA"/>
</dbReference>
<evidence type="ECO:0000313" key="3">
    <source>
        <dbReference type="Proteomes" id="UP000717585"/>
    </source>
</evidence>
<accession>A0A8J6AXV7</accession>
<dbReference type="Proteomes" id="UP000717585">
    <property type="component" value="Unassembled WGS sequence"/>
</dbReference>
<protein>
    <submittedName>
        <fullName evidence="2">Uncharacterized protein</fullName>
    </submittedName>
</protein>
<feature type="compositionally biased region" description="Polar residues" evidence="1">
    <location>
        <begin position="170"/>
        <end position="186"/>
    </location>
</feature>